<dbReference type="InterPro" id="IPR001650">
    <property type="entry name" value="Helicase_C-like"/>
</dbReference>
<dbReference type="Gene3D" id="3.40.50.10810">
    <property type="entry name" value="Tandem AAA-ATPase domain"/>
    <property type="match status" value="1"/>
</dbReference>
<dbReference type="InterPro" id="IPR000330">
    <property type="entry name" value="SNF2_N"/>
</dbReference>
<dbReference type="Pfam" id="PF00176">
    <property type="entry name" value="SNF2-rel_dom"/>
    <property type="match status" value="1"/>
</dbReference>
<gene>
    <name evidence="4" type="ORF">UFOVP1073_71</name>
    <name evidence="5" type="ORF">UFOVP1308_36</name>
    <name evidence="6" type="ORF">UFOVP1423_33</name>
    <name evidence="7" type="ORF">UFOVP1520_4</name>
    <name evidence="2" type="ORF">UFOVP898_73</name>
    <name evidence="3" type="ORF">UFOVP985_60</name>
</gene>
<dbReference type="GO" id="GO:0005524">
    <property type="term" value="F:ATP binding"/>
    <property type="evidence" value="ECO:0007669"/>
    <property type="project" value="InterPro"/>
</dbReference>
<dbReference type="EMBL" id="LR798377">
    <property type="protein sequence ID" value="CAB5227046.1"/>
    <property type="molecule type" value="Genomic_DNA"/>
</dbReference>
<evidence type="ECO:0000313" key="7">
    <source>
        <dbReference type="EMBL" id="CAB5227046.1"/>
    </source>
</evidence>
<evidence type="ECO:0000313" key="2">
    <source>
        <dbReference type="EMBL" id="CAB4169295.1"/>
    </source>
</evidence>
<accession>A0A6J5SAF5</accession>
<evidence type="ECO:0000313" key="3">
    <source>
        <dbReference type="EMBL" id="CAB4176787.1"/>
    </source>
</evidence>
<protein>
    <submittedName>
        <fullName evidence="6">HELICc domain containing protein</fullName>
    </submittedName>
</protein>
<dbReference type="EMBL" id="LR797009">
    <property type="protein sequence ID" value="CAB4181872.1"/>
    <property type="molecule type" value="Genomic_DNA"/>
</dbReference>
<dbReference type="Gene3D" id="3.40.50.300">
    <property type="entry name" value="P-loop containing nucleotide triphosphate hydrolases"/>
    <property type="match status" value="1"/>
</dbReference>
<feature type="domain" description="Helicase C-terminal" evidence="1">
    <location>
        <begin position="322"/>
        <end position="461"/>
    </location>
</feature>
<evidence type="ECO:0000313" key="5">
    <source>
        <dbReference type="EMBL" id="CAB4197861.1"/>
    </source>
</evidence>
<dbReference type="InterPro" id="IPR038718">
    <property type="entry name" value="SNF2-like_sf"/>
</dbReference>
<dbReference type="Pfam" id="PF00271">
    <property type="entry name" value="Helicase_C"/>
    <property type="match status" value="1"/>
</dbReference>
<dbReference type="PROSITE" id="PS51194">
    <property type="entry name" value="HELICASE_CTER"/>
    <property type="match status" value="1"/>
</dbReference>
<organism evidence="6">
    <name type="scientific">uncultured Caudovirales phage</name>
    <dbReference type="NCBI Taxonomy" id="2100421"/>
    <lineage>
        <taxon>Viruses</taxon>
        <taxon>Duplodnaviria</taxon>
        <taxon>Heunggongvirae</taxon>
        <taxon>Uroviricota</taxon>
        <taxon>Caudoviricetes</taxon>
        <taxon>Peduoviridae</taxon>
        <taxon>Maltschvirus</taxon>
        <taxon>Maltschvirus maltsch</taxon>
    </lineage>
</organism>
<dbReference type="InterPro" id="IPR027417">
    <property type="entry name" value="P-loop_NTPase"/>
</dbReference>
<evidence type="ECO:0000313" key="4">
    <source>
        <dbReference type="EMBL" id="CAB4181872.1"/>
    </source>
</evidence>
<dbReference type="SUPFAM" id="SSF52540">
    <property type="entry name" value="P-loop containing nucleoside triphosphate hydrolases"/>
    <property type="match status" value="2"/>
</dbReference>
<dbReference type="EMBL" id="LR797259">
    <property type="protein sequence ID" value="CAB4197861.1"/>
    <property type="molecule type" value="Genomic_DNA"/>
</dbReference>
<dbReference type="PANTHER" id="PTHR10799">
    <property type="entry name" value="SNF2/RAD54 HELICASE FAMILY"/>
    <property type="match status" value="1"/>
</dbReference>
<evidence type="ECO:0000259" key="1">
    <source>
        <dbReference type="PROSITE" id="PS51194"/>
    </source>
</evidence>
<reference evidence="6" key="1">
    <citation type="submission" date="2020-05" db="EMBL/GenBank/DDBJ databases">
        <authorList>
            <person name="Chiriac C."/>
            <person name="Salcher M."/>
            <person name="Ghai R."/>
            <person name="Kavagutti S V."/>
        </authorList>
    </citation>
    <scope>NUCLEOTIDE SEQUENCE</scope>
</reference>
<proteinExistence type="predicted"/>
<dbReference type="EMBL" id="LR796942">
    <property type="protein sequence ID" value="CAB4176787.1"/>
    <property type="molecule type" value="Genomic_DNA"/>
</dbReference>
<dbReference type="EMBL" id="LR797361">
    <property type="protein sequence ID" value="CAB4210619.1"/>
    <property type="molecule type" value="Genomic_DNA"/>
</dbReference>
<dbReference type="InterPro" id="IPR014001">
    <property type="entry name" value="Helicase_ATP-bd"/>
</dbReference>
<evidence type="ECO:0000313" key="6">
    <source>
        <dbReference type="EMBL" id="CAB4210619.1"/>
    </source>
</evidence>
<name>A0A6J5SAF5_9CAUD</name>
<dbReference type="SMART" id="SM00487">
    <property type="entry name" value="DEXDc"/>
    <property type="match status" value="1"/>
</dbReference>
<sequence length="467" mass="51654">MTSTQQRRHVLVVAPQAVGEWWAEAVTRAAAGDYTPRRHQVQFLEWVADKPGAMAAVGMGGGKTLMALMAAGLVAGGGDCLQAKAVLLNQGPTKKRAVVLKQAVEIAGSTELVCVANYDAIYQGDLGKAIQKVPWRWIILDESHRAKAPQGRCSKWLAALAASNHEARRLALTGTPMPNGMLDMYGQFRFIERSVFGDSYVRFRARFAECNPMFPSQVKRYIRQDEFAKITDPFVWRVATEDVLDLPDETHQRIGVALDPDTMRFYKDLERELTAEIGDGTVTCANALAKTVRLRQATGGYARRDGATVSELISLKSEKRRALEDFLEDFGNRPLVVFYVFTADAAEIRDLCKATGRKYSEVSGQEKTLAAWKAGETDVIGVQLRSGAEGIDLTRSAHAVFYSVDWSPGVYEQAVRRVRRPGQSSSVCHYYHLVATNTIDEAIYRSLVNKSNVVNGVLAMLSNRKEV</sequence>
<dbReference type="EMBL" id="LR796838">
    <property type="protein sequence ID" value="CAB4169295.1"/>
    <property type="molecule type" value="Genomic_DNA"/>
</dbReference>